<gene>
    <name evidence="5" type="ORF">OVN521_LOCUS13122</name>
    <name evidence="4" type="ORF">UXM345_LOCUS5518</name>
    <name evidence="2" type="ORF">WKI299_LOCUS2887</name>
    <name evidence="3" type="ORF">XDN619_LOCUS26732</name>
</gene>
<evidence type="ECO:0000313" key="4">
    <source>
        <dbReference type="EMBL" id="CAF3813396.1"/>
    </source>
</evidence>
<organism evidence="3 7">
    <name type="scientific">Rotaria magnacalcarata</name>
    <dbReference type="NCBI Taxonomy" id="392030"/>
    <lineage>
        <taxon>Eukaryota</taxon>
        <taxon>Metazoa</taxon>
        <taxon>Spiralia</taxon>
        <taxon>Gnathifera</taxon>
        <taxon>Rotifera</taxon>
        <taxon>Eurotatoria</taxon>
        <taxon>Bdelloidea</taxon>
        <taxon>Philodinida</taxon>
        <taxon>Philodinidae</taxon>
        <taxon>Rotaria</taxon>
    </lineage>
</organism>
<dbReference type="PANTHER" id="PTHR46580">
    <property type="entry name" value="SENSOR KINASE-RELATED"/>
    <property type="match status" value="1"/>
</dbReference>
<evidence type="ECO:0000313" key="5">
    <source>
        <dbReference type="EMBL" id="CAF3966598.1"/>
    </source>
</evidence>
<dbReference type="InterPro" id="IPR028994">
    <property type="entry name" value="Integrin_alpha_N"/>
</dbReference>
<dbReference type="EMBL" id="CAJOBF010000410">
    <property type="protein sequence ID" value="CAF3813396.1"/>
    <property type="molecule type" value="Genomic_DNA"/>
</dbReference>
<evidence type="ECO:0000313" key="7">
    <source>
        <dbReference type="Proteomes" id="UP000663887"/>
    </source>
</evidence>
<comment type="caution">
    <text evidence="3">The sequence shown here is derived from an EMBL/GenBank/DDBJ whole genome shotgun (WGS) entry which is preliminary data.</text>
</comment>
<keyword evidence="6" id="KW-1185">Reference proteome</keyword>
<dbReference type="Gene3D" id="2.30.30.100">
    <property type="match status" value="1"/>
</dbReference>
<evidence type="ECO:0000313" key="2">
    <source>
        <dbReference type="EMBL" id="CAF1961996.1"/>
    </source>
</evidence>
<accession>A0A816X0J8</accession>
<name>A0A816X0J8_9BILA</name>
<dbReference type="EMBL" id="CAJOBG010001891">
    <property type="protein sequence ID" value="CAF3966598.1"/>
    <property type="molecule type" value="Genomic_DNA"/>
</dbReference>
<reference evidence="3" key="1">
    <citation type="submission" date="2021-02" db="EMBL/GenBank/DDBJ databases">
        <authorList>
            <person name="Nowell W R."/>
        </authorList>
    </citation>
    <scope>NUCLEOTIDE SEQUENCE</scope>
</reference>
<dbReference type="Pfam" id="PF13517">
    <property type="entry name" value="FG-GAP_3"/>
    <property type="match status" value="1"/>
</dbReference>
<dbReference type="Proteomes" id="UP000663866">
    <property type="component" value="Unassembled WGS sequence"/>
</dbReference>
<evidence type="ECO:0000313" key="3">
    <source>
        <dbReference type="EMBL" id="CAF2141036.1"/>
    </source>
</evidence>
<dbReference type="Proteomes" id="UP000663887">
    <property type="component" value="Unassembled WGS sequence"/>
</dbReference>
<dbReference type="Proteomes" id="UP000663842">
    <property type="component" value="Unassembled WGS sequence"/>
</dbReference>
<dbReference type="SUPFAM" id="SSF69318">
    <property type="entry name" value="Integrin alpha N-terminal domain"/>
    <property type="match status" value="1"/>
</dbReference>
<proteinExistence type="predicted"/>
<keyword evidence="1" id="KW-0732">Signal</keyword>
<dbReference type="EMBL" id="CAJNRF010000450">
    <property type="protein sequence ID" value="CAF1961996.1"/>
    <property type="molecule type" value="Genomic_DNA"/>
</dbReference>
<dbReference type="EMBL" id="CAJNRG010012563">
    <property type="protein sequence ID" value="CAF2141036.1"/>
    <property type="molecule type" value="Genomic_DNA"/>
</dbReference>
<evidence type="ECO:0000313" key="6">
    <source>
        <dbReference type="Proteomes" id="UP000663866"/>
    </source>
</evidence>
<dbReference type="AlphaFoldDB" id="A0A816X0J8"/>
<sequence>MALSTGSDSEPLGVAVGNFDSDSRLDIAVVNFRACDVMVFVRYRSQPFLSMTTYSTGNESRPQSMAIANVNNDYCLDIIVANYGNDNIGVLFGYGNGTFMDQTVYTTGNGSKPCYVAVGDFTNDSW</sequence>
<dbReference type="InterPro" id="IPR013517">
    <property type="entry name" value="FG-GAP"/>
</dbReference>
<evidence type="ECO:0000256" key="1">
    <source>
        <dbReference type="ARBA" id="ARBA00022729"/>
    </source>
</evidence>
<dbReference type="Proteomes" id="UP000663856">
    <property type="component" value="Unassembled WGS sequence"/>
</dbReference>
<protein>
    <submittedName>
        <fullName evidence="3">Uncharacterized protein</fullName>
    </submittedName>
</protein>